<name>A0A9W8JF69_9AGAR</name>
<dbReference type="InterPro" id="IPR011009">
    <property type="entry name" value="Kinase-like_dom_sf"/>
</dbReference>
<dbReference type="OrthoDB" id="3226344at2759"/>
<feature type="region of interest" description="Disordered" evidence="1">
    <location>
        <begin position="257"/>
        <end position="424"/>
    </location>
</feature>
<dbReference type="InterPro" id="IPR050167">
    <property type="entry name" value="Ser_Thr_protein_kinase"/>
</dbReference>
<dbReference type="CDD" id="cd00180">
    <property type="entry name" value="PKc"/>
    <property type="match status" value="1"/>
</dbReference>
<feature type="compositionally biased region" description="Pro residues" evidence="1">
    <location>
        <begin position="320"/>
        <end position="330"/>
    </location>
</feature>
<reference evidence="3" key="1">
    <citation type="submission" date="2022-06" db="EMBL/GenBank/DDBJ databases">
        <title>Genome Sequence of Candolleomyces eurysporus.</title>
        <authorList>
            <person name="Buettner E."/>
        </authorList>
    </citation>
    <scope>NUCLEOTIDE SEQUENCE</scope>
    <source>
        <strain evidence="3">VTCC 930004</strain>
    </source>
</reference>
<feature type="non-terminal residue" evidence="3">
    <location>
        <position position="454"/>
    </location>
</feature>
<evidence type="ECO:0000259" key="2">
    <source>
        <dbReference type="PROSITE" id="PS50011"/>
    </source>
</evidence>
<dbReference type="GO" id="GO:0005737">
    <property type="term" value="C:cytoplasm"/>
    <property type="evidence" value="ECO:0007669"/>
    <property type="project" value="TreeGrafter"/>
</dbReference>
<organism evidence="3 4">
    <name type="scientific">Candolleomyces eurysporus</name>
    <dbReference type="NCBI Taxonomy" id="2828524"/>
    <lineage>
        <taxon>Eukaryota</taxon>
        <taxon>Fungi</taxon>
        <taxon>Dikarya</taxon>
        <taxon>Basidiomycota</taxon>
        <taxon>Agaricomycotina</taxon>
        <taxon>Agaricomycetes</taxon>
        <taxon>Agaricomycetidae</taxon>
        <taxon>Agaricales</taxon>
        <taxon>Agaricineae</taxon>
        <taxon>Psathyrellaceae</taxon>
        <taxon>Candolleomyces</taxon>
    </lineage>
</organism>
<dbReference type="Proteomes" id="UP001140091">
    <property type="component" value="Unassembled WGS sequence"/>
</dbReference>
<dbReference type="InterPro" id="IPR000719">
    <property type="entry name" value="Prot_kinase_dom"/>
</dbReference>
<comment type="caution">
    <text evidence="3">The sequence shown here is derived from an EMBL/GenBank/DDBJ whole genome shotgun (WGS) entry which is preliminary data.</text>
</comment>
<gene>
    <name evidence="3" type="ORF">H1R20_g3343</name>
</gene>
<evidence type="ECO:0000313" key="4">
    <source>
        <dbReference type="Proteomes" id="UP001140091"/>
    </source>
</evidence>
<feature type="compositionally biased region" description="Polar residues" evidence="1">
    <location>
        <begin position="275"/>
        <end position="290"/>
    </location>
</feature>
<feature type="domain" description="Protein kinase" evidence="2">
    <location>
        <begin position="31"/>
        <end position="358"/>
    </location>
</feature>
<feature type="compositionally biased region" description="Acidic residues" evidence="1">
    <location>
        <begin position="308"/>
        <end position="317"/>
    </location>
</feature>
<dbReference type="GO" id="GO:0004672">
    <property type="term" value="F:protein kinase activity"/>
    <property type="evidence" value="ECO:0007669"/>
    <property type="project" value="InterPro"/>
</dbReference>
<dbReference type="AlphaFoldDB" id="A0A9W8JF69"/>
<feature type="region of interest" description="Disordered" evidence="1">
    <location>
        <begin position="1"/>
        <end position="20"/>
    </location>
</feature>
<proteinExistence type="predicted"/>
<dbReference type="PROSITE" id="PS50011">
    <property type="entry name" value="PROTEIN_KINASE_DOM"/>
    <property type="match status" value="1"/>
</dbReference>
<dbReference type="EMBL" id="JANBPK010000737">
    <property type="protein sequence ID" value="KAJ2933706.1"/>
    <property type="molecule type" value="Genomic_DNA"/>
</dbReference>
<keyword evidence="4" id="KW-1185">Reference proteome</keyword>
<evidence type="ECO:0000256" key="1">
    <source>
        <dbReference type="SAM" id="MobiDB-lite"/>
    </source>
</evidence>
<dbReference type="SUPFAM" id="SSF56112">
    <property type="entry name" value="Protein kinase-like (PK-like)"/>
    <property type="match status" value="1"/>
</dbReference>
<dbReference type="SMART" id="SM00220">
    <property type="entry name" value="S_TKc"/>
    <property type="match status" value="1"/>
</dbReference>
<dbReference type="Pfam" id="PF00069">
    <property type="entry name" value="Pkinase"/>
    <property type="match status" value="1"/>
</dbReference>
<sequence>MSSIPSPFNTQEDSVPTLSNPGRLFNDHVTKCHVNLIGTDRPNRPYSIISYGFLQEDQEQIRSVVIKTYHKIGDTTPTKAIQRTYREVTILASLANSPGSCDNINRFRGVWFADTNLVGEAIPGVPSIMTDFVMYGSLKYIQAQGKEFSVRLNIVQQLANGVRYLHSLDIVHGDLKPDNFRIDKDGVVKIIDFGLSRHQTIEHTGLTTLIWPCYRFVAPELIIPGEDTVSMFVTKISDVYAFSMTALQVLDGRESTKAPKAIPVPQAKNRPIRQPQPQLARSDPLSSTMRPRSLPKTGVRGNFPICDDMTDAGDISDAETPPPRTPPATPPRKQRAADSKARTVPASFASTPLGHPLFDQSPSPPRRGNRKHIRSPSEGVVFHMSSDDDAPAASQAMLASISFKRAQNKPPTTPSPSLSRATGATFMSMTEGYFASSAFQNSPSPDELPDPNLF</sequence>
<dbReference type="GO" id="GO:0005524">
    <property type="term" value="F:ATP binding"/>
    <property type="evidence" value="ECO:0007669"/>
    <property type="project" value="InterPro"/>
</dbReference>
<dbReference type="PANTHER" id="PTHR23257">
    <property type="entry name" value="SERINE-THREONINE PROTEIN KINASE"/>
    <property type="match status" value="1"/>
</dbReference>
<dbReference type="Gene3D" id="1.10.510.10">
    <property type="entry name" value="Transferase(Phosphotransferase) domain 1"/>
    <property type="match status" value="1"/>
</dbReference>
<protein>
    <recommendedName>
        <fullName evidence="2">Protein kinase domain-containing protein</fullName>
    </recommendedName>
</protein>
<dbReference type="GO" id="GO:0007165">
    <property type="term" value="P:signal transduction"/>
    <property type="evidence" value="ECO:0007669"/>
    <property type="project" value="TreeGrafter"/>
</dbReference>
<accession>A0A9W8JF69</accession>
<evidence type="ECO:0000313" key="3">
    <source>
        <dbReference type="EMBL" id="KAJ2933706.1"/>
    </source>
</evidence>
<feature type="compositionally biased region" description="Polar residues" evidence="1">
    <location>
        <begin position="415"/>
        <end position="424"/>
    </location>
</feature>